<dbReference type="GO" id="GO:0009231">
    <property type="term" value="P:riboflavin biosynthetic process"/>
    <property type="evidence" value="ECO:0007669"/>
    <property type="project" value="InterPro"/>
</dbReference>
<dbReference type="GO" id="GO:0008703">
    <property type="term" value="F:5-amino-6-(5-phosphoribosylamino)uracil reductase activity"/>
    <property type="evidence" value="ECO:0007669"/>
    <property type="project" value="InterPro"/>
</dbReference>
<accession>C5BM56</accession>
<feature type="domain" description="Bacterial bifunctional deaminase-reductase C-terminal" evidence="1">
    <location>
        <begin position="9"/>
        <end position="208"/>
    </location>
</feature>
<dbReference type="PANTHER" id="PTHR38011:SF12">
    <property type="entry name" value="BIFUNCTIONAL DEAMINASE-REDUCTASE DOMAIN PROTEIN"/>
    <property type="match status" value="1"/>
</dbReference>
<evidence type="ECO:0000259" key="1">
    <source>
        <dbReference type="Pfam" id="PF01872"/>
    </source>
</evidence>
<dbReference type="InterPro" id="IPR024072">
    <property type="entry name" value="DHFR-like_dom_sf"/>
</dbReference>
<dbReference type="PANTHER" id="PTHR38011">
    <property type="entry name" value="DIHYDROFOLATE REDUCTASE FAMILY PROTEIN (AFU_ORTHOLOGUE AFUA_8G06820)"/>
    <property type="match status" value="1"/>
</dbReference>
<dbReference type="KEGG" id="ttu:TERTU_0311"/>
<dbReference type="SUPFAM" id="SSF53597">
    <property type="entry name" value="Dihydrofolate reductase-like"/>
    <property type="match status" value="1"/>
</dbReference>
<organism evidence="2 3">
    <name type="scientific">Teredinibacter turnerae (strain ATCC 39867 / T7901)</name>
    <dbReference type="NCBI Taxonomy" id="377629"/>
    <lineage>
        <taxon>Bacteria</taxon>
        <taxon>Pseudomonadati</taxon>
        <taxon>Pseudomonadota</taxon>
        <taxon>Gammaproteobacteria</taxon>
        <taxon>Cellvibrionales</taxon>
        <taxon>Cellvibrionaceae</taxon>
        <taxon>Teredinibacter</taxon>
    </lineage>
</organism>
<sequence length="220" mass="23885">MGMVRVSGYSVSLDGFGAGPNQSMENPLGVGGGQLHGWLFPTQTFQKMLFDKEEGSTGIDNDFAAQGFVNIGAWILGRNMFGPERGPWKDMSWEGWWGDTPPYHAPTFILTNHPREPIQKEGGTTFYFVTEGIHAALEQAQAAAGEKDVRIVGGANTINQYLDAGLVDEMHYVISPVFLGDGERLFAGVDLAARGYKCARMVASDNATHVILERAAKDAD</sequence>
<dbReference type="STRING" id="377629.TERTU_0311"/>
<proteinExistence type="predicted"/>
<dbReference type="AlphaFoldDB" id="C5BM56"/>
<evidence type="ECO:0000313" key="2">
    <source>
        <dbReference type="EMBL" id="ACR11179.1"/>
    </source>
</evidence>
<dbReference type="RefSeq" id="WP_015817291.1">
    <property type="nucleotide sequence ID" value="NC_012997.1"/>
</dbReference>
<name>C5BM56_TERTT</name>
<dbReference type="Gene3D" id="3.40.430.10">
    <property type="entry name" value="Dihydrofolate Reductase, subunit A"/>
    <property type="match status" value="1"/>
</dbReference>
<keyword evidence="3" id="KW-1185">Reference proteome</keyword>
<reference evidence="2 3" key="1">
    <citation type="journal article" date="2009" name="PLoS ONE">
        <title>The complete genome of Teredinibacter turnerae T7901: an intracellular endosymbiont of marine wood-boring bivalves (shipworms).</title>
        <authorList>
            <person name="Yang J.C."/>
            <person name="Madupu R."/>
            <person name="Durkin A.S."/>
            <person name="Ekborg N.A."/>
            <person name="Pedamallu C.S."/>
            <person name="Hostetler J.B."/>
            <person name="Radune D."/>
            <person name="Toms B.S."/>
            <person name="Henrissat B."/>
            <person name="Coutinho P.M."/>
            <person name="Schwarz S."/>
            <person name="Field L."/>
            <person name="Trindade-Silva A.E."/>
            <person name="Soares C.A.G."/>
            <person name="Elshahawi S."/>
            <person name="Hanora A."/>
            <person name="Schmidt E.W."/>
            <person name="Haygood M.G."/>
            <person name="Posfai J."/>
            <person name="Benner J."/>
            <person name="Madinger C."/>
            <person name="Nove J."/>
            <person name="Anton B."/>
            <person name="Chaudhary K."/>
            <person name="Foster J."/>
            <person name="Holman A."/>
            <person name="Kumar S."/>
            <person name="Lessard P.A."/>
            <person name="Luyten Y.A."/>
            <person name="Slatko B."/>
            <person name="Wood N."/>
            <person name="Wu B."/>
            <person name="Teplitski M."/>
            <person name="Mougous J.D."/>
            <person name="Ward N."/>
            <person name="Eisen J.A."/>
            <person name="Badger J.H."/>
            <person name="Distel D.L."/>
        </authorList>
    </citation>
    <scope>NUCLEOTIDE SEQUENCE [LARGE SCALE GENOMIC DNA]</scope>
    <source>
        <strain evidence="3">ATCC 39867 / T7901</strain>
    </source>
</reference>
<dbReference type="EMBL" id="CP001614">
    <property type="protein sequence ID" value="ACR11179.1"/>
    <property type="molecule type" value="Genomic_DNA"/>
</dbReference>
<dbReference type="InterPro" id="IPR050765">
    <property type="entry name" value="Riboflavin_Biosynth_HTPR"/>
</dbReference>
<dbReference type="Pfam" id="PF01872">
    <property type="entry name" value="RibD_C"/>
    <property type="match status" value="1"/>
</dbReference>
<protein>
    <submittedName>
        <fullName evidence="2">Riboflavin biosynthesis protein RibD domain protein</fullName>
    </submittedName>
</protein>
<dbReference type="eggNOG" id="COG0262">
    <property type="taxonomic scope" value="Bacteria"/>
</dbReference>
<gene>
    <name evidence="2" type="ordered locus">TERTU_0311</name>
</gene>
<evidence type="ECO:0000313" key="3">
    <source>
        <dbReference type="Proteomes" id="UP000009080"/>
    </source>
</evidence>
<dbReference type="Proteomes" id="UP000009080">
    <property type="component" value="Chromosome"/>
</dbReference>
<dbReference type="OrthoDB" id="2313602at2"/>
<dbReference type="HOGENOM" id="CLU_043966_3_0_6"/>
<dbReference type="InterPro" id="IPR002734">
    <property type="entry name" value="RibDG_C"/>
</dbReference>